<dbReference type="Pfam" id="PF00990">
    <property type="entry name" value="GGDEF"/>
    <property type="match status" value="1"/>
</dbReference>
<dbReference type="InterPro" id="IPR035919">
    <property type="entry name" value="EAL_sf"/>
</dbReference>
<dbReference type="GO" id="GO:0071111">
    <property type="term" value="F:cyclic-guanylate-specific phosphodiesterase activity"/>
    <property type="evidence" value="ECO:0007669"/>
    <property type="project" value="InterPro"/>
</dbReference>
<keyword evidence="1" id="KW-1133">Transmembrane helix</keyword>
<reference evidence="4 5" key="1">
    <citation type="submission" date="2018-08" db="EMBL/GenBank/DDBJ databases">
        <title>A genome reference for cultivated species of the human gut microbiota.</title>
        <authorList>
            <person name="Zou Y."/>
            <person name="Xue W."/>
            <person name="Luo G."/>
        </authorList>
    </citation>
    <scope>NUCLEOTIDE SEQUENCE [LARGE SCALE GENOMIC DNA]</scope>
    <source>
        <strain evidence="4 5">AF04-15</strain>
    </source>
</reference>
<dbReference type="SMART" id="SM00052">
    <property type="entry name" value="EAL"/>
    <property type="match status" value="1"/>
</dbReference>
<dbReference type="PROSITE" id="PS50887">
    <property type="entry name" value="GGDEF"/>
    <property type="match status" value="1"/>
</dbReference>
<dbReference type="Gene3D" id="3.20.20.450">
    <property type="entry name" value="EAL domain"/>
    <property type="match status" value="1"/>
</dbReference>
<dbReference type="SMART" id="SM00267">
    <property type="entry name" value="GGDEF"/>
    <property type="match status" value="1"/>
</dbReference>
<dbReference type="Pfam" id="PF13185">
    <property type="entry name" value="GAF_2"/>
    <property type="match status" value="1"/>
</dbReference>
<dbReference type="InterPro" id="IPR043128">
    <property type="entry name" value="Rev_trsase/Diguanyl_cyclase"/>
</dbReference>
<dbReference type="InterPro" id="IPR029016">
    <property type="entry name" value="GAF-like_dom_sf"/>
</dbReference>
<dbReference type="EMBL" id="QSBM01000006">
    <property type="protein sequence ID" value="RGX29850.1"/>
    <property type="molecule type" value="Genomic_DNA"/>
</dbReference>
<sequence>MKKMIAKLGGILVPIIFCIALIYTATMSLNLTDDLQGNARVINYIGIVRGATQRLIKKELNHDPDDELILYLDHILLGLSNGSEELNLIKLDSEEFQTRLIEMRDDWEDLKAQIDQYREGASSQLLYELSEDYFKLANDTVFTAEEYTEQTVQHARTSLVTANFIFILMAIGSSVFTFYQEKRQIKLIEAEKENIKRSEQLSKRAQELMAPMNEISELMYVSDMDTYNLLFVNEAGKRMFQVDDSLPNLKCYKVLQGFEEPCPFCTNQFLKLDETYSWEYTNPIIKKHYLLKDRLIEWDGRIARMEIAFDITEANNEKNELKRRLERDDIRLACVRELYNNRDIENAITKVLEYIGKLFLAERSYVFLFHDNYYSNIAEWCKEGILPEIDNLQNIPIGDYQVWLDELEKHKKVVINDVEEIKDSFHAGYELLTKQGIRNIIWVPLIKNGMVYGTIGLDNQDLGMAEIAVPFLQTVQYFLSLTMQRNENEKMLFELSQIDRLTSFYNRNRFIQDVSELKERKASIGVVYLDINGLKETNDSFGHDAGDKLIKACADIMKKSAASKNLYRIGGDEFVIIYLDIAKGDFYDKVQLLKNAFEKSACQAAIGCKWSEESADIQEIIKEADELMYSDKKKFYQGHHATGRYRHNNDVLRFLADPDVLKQKIENHEFTVYLQAKIDVEGGRMAGAEALIRYRDENGSIVAPDRFIPVLEDTYLISKIDYYVFEEVCKALSAWNQQGKSGITVSSNFSRITFMEDQFVKRIEAISEKYHVQRKYLEIEITESAKVTDLDTLVARIDQMRNSGFSVAMDDFGVESSNLAMLSFVKIDVLKIDKSFVKDIVTNKRAQIIIGTMTKMCEEMGIQLIAEGIEDEQQLDVVREYGVKTVQGYLFSRPIPISEYEEKYIKSPQAEIGGN</sequence>
<dbReference type="PANTHER" id="PTHR33121">
    <property type="entry name" value="CYCLIC DI-GMP PHOSPHODIESTERASE PDEF"/>
    <property type="match status" value="1"/>
</dbReference>
<dbReference type="InterPro" id="IPR003018">
    <property type="entry name" value="GAF"/>
</dbReference>
<keyword evidence="1" id="KW-0472">Membrane</keyword>
<comment type="caution">
    <text evidence="4">The sequence shown here is derived from an EMBL/GenBank/DDBJ whole genome shotgun (WGS) entry which is preliminary data.</text>
</comment>
<dbReference type="SUPFAM" id="SSF141868">
    <property type="entry name" value="EAL domain-like"/>
    <property type="match status" value="1"/>
</dbReference>
<evidence type="ECO:0000313" key="5">
    <source>
        <dbReference type="Proteomes" id="UP000283880"/>
    </source>
</evidence>
<organism evidence="4 5">
    <name type="scientific">Enterocloster asparagiformis</name>
    <dbReference type="NCBI Taxonomy" id="333367"/>
    <lineage>
        <taxon>Bacteria</taxon>
        <taxon>Bacillati</taxon>
        <taxon>Bacillota</taxon>
        <taxon>Clostridia</taxon>
        <taxon>Lachnospirales</taxon>
        <taxon>Lachnospiraceae</taxon>
        <taxon>Enterocloster</taxon>
    </lineage>
</organism>
<evidence type="ECO:0000259" key="2">
    <source>
        <dbReference type="PROSITE" id="PS50883"/>
    </source>
</evidence>
<dbReference type="PANTHER" id="PTHR33121:SF71">
    <property type="entry name" value="OXYGEN SENSOR PROTEIN DOSP"/>
    <property type="match status" value="1"/>
</dbReference>
<proteinExistence type="predicted"/>
<dbReference type="Gene3D" id="3.30.70.270">
    <property type="match status" value="1"/>
</dbReference>
<dbReference type="Gene3D" id="3.30.450.40">
    <property type="match status" value="1"/>
</dbReference>
<evidence type="ECO:0000259" key="3">
    <source>
        <dbReference type="PROSITE" id="PS50887"/>
    </source>
</evidence>
<dbReference type="CDD" id="cd01948">
    <property type="entry name" value="EAL"/>
    <property type="match status" value="1"/>
</dbReference>
<feature type="domain" description="GGDEF" evidence="3">
    <location>
        <begin position="522"/>
        <end position="647"/>
    </location>
</feature>
<protein>
    <submittedName>
        <fullName evidence="4">Sensor domain-containing phosphodiesterase</fullName>
    </submittedName>
</protein>
<name>A0A413FGD7_9FIRM</name>
<dbReference type="RefSeq" id="WP_117777291.1">
    <property type="nucleotide sequence ID" value="NZ_QSBM01000006.1"/>
</dbReference>
<dbReference type="SMART" id="SM00065">
    <property type="entry name" value="GAF"/>
    <property type="match status" value="1"/>
</dbReference>
<feature type="domain" description="EAL" evidence="2">
    <location>
        <begin position="654"/>
        <end position="908"/>
    </location>
</feature>
<accession>A0A413FGD7</accession>
<dbReference type="OrthoDB" id="9805474at2"/>
<dbReference type="Pfam" id="PF00563">
    <property type="entry name" value="EAL"/>
    <property type="match status" value="1"/>
</dbReference>
<dbReference type="Proteomes" id="UP000283880">
    <property type="component" value="Unassembled WGS sequence"/>
</dbReference>
<gene>
    <name evidence="4" type="ORF">DWV29_08990</name>
</gene>
<dbReference type="InterPro" id="IPR050706">
    <property type="entry name" value="Cyclic-di-GMP_PDE-like"/>
</dbReference>
<dbReference type="SUPFAM" id="SSF55781">
    <property type="entry name" value="GAF domain-like"/>
    <property type="match status" value="1"/>
</dbReference>
<dbReference type="AlphaFoldDB" id="A0A413FGD7"/>
<dbReference type="PROSITE" id="PS50883">
    <property type="entry name" value="EAL"/>
    <property type="match status" value="1"/>
</dbReference>
<dbReference type="InterPro" id="IPR001633">
    <property type="entry name" value="EAL_dom"/>
</dbReference>
<keyword evidence="1" id="KW-0812">Transmembrane</keyword>
<dbReference type="NCBIfam" id="TIGR00254">
    <property type="entry name" value="GGDEF"/>
    <property type="match status" value="1"/>
</dbReference>
<feature type="transmembrane region" description="Helical" evidence="1">
    <location>
        <begin position="159"/>
        <end position="179"/>
    </location>
</feature>
<dbReference type="InterPro" id="IPR000160">
    <property type="entry name" value="GGDEF_dom"/>
</dbReference>
<evidence type="ECO:0000256" key="1">
    <source>
        <dbReference type="SAM" id="Phobius"/>
    </source>
</evidence>
<dbReference type="SUPFAM" id="SSF55073">
    <property type="entry name" value="Nucleotide cyclase"/>
    <property type="match status" value="1"/>
</dbReference>
<evidence type="ECO:0000313" key="4">
    <source>
        <dbReference type="EMBL" id="RGX29850.1"/>
    </source>
</evidence>
<dbReference type="InterPro" id="IPR029787">
    <property type="entry name" value="Nucleotide_cyclase"/>
</dbReference>
<dbReference type="CDD" id="cd01949">
    <property type="entry name" value="GGDEF"/>
    <property type="match status" value="1"/>
</dbReference>